<dbReference type="GO" id="GO:0005886">
    <property type="term" value="C:plasma membrane"/>
    <property type="evidence" value="ECO:0007669"/>
    <property type="project" value="UniProtKB-SubCell"/>
</dbReference>
<keyword evidence="5 7" id="KW-0472">Membrane</keyword>
<accession>A0AAV6UV62</accession>
<comment type="caution">
    <text evidence="8">The sequence shown here is derived from an EMBL/GenBank/DDBJ whole genome shotgun (WGS) entry which is preliminary data.</text>
</comment>
<dbReference type="GO" id="GO:0038023">
    <property type="term" value="F:signaling receptor activity"/>
    <property type="evidence" value="ECO:0007669"/>
    <property type="project" value="UniProtKB-ARBA"/>
</dbReference>
<dbReference type="AlphaFoldDB" id="A0AAV6UV62"/>
<evidence type="ECO:0000313" key="8">
    <source>
        <dbReference type="EMBL" id="KAG8187385.1"/>
    </source>
</evidence>
<keyword evidence="6" id="KW-0675">Receptor</keyword>
<dbReference type="GO" id="GO:0050909">
    <property type="term" value="P:sensory perception of taste"/>
    <property type="evidence" value="ECO:0007669"/>
    <property type="project" value="InterPro"/>
</dbReference>
<comment type="subcellular location">
    <subcellularLocation>
        <location evidence="1">Cell membrane</location>
        <topology evidence="1">Multi-pass membrane protein</topology>
    </subcellularLocation>
</comment>
<dbReference type="GO" id="GO:0051606">
    <property type="term" value="P:detection of stimulus"/>
    <property type="evidence" value="ECO:0007669"/>
    <property type="project" value="UniProtKB-ARBA"/>
</dbReference>
<evidence type="ECO:0000256" key="2">
    <source>
        <dbReference type="ARBA" id="ARBA00022475"/>
    </source>
</evidence>
<keyword evidence="9" id="KW-1185">Reference proteome</keyword>
<evidence type="ECO:0008006" key="10">
    <source>
        <dbReference type="Google" id="ProtNLM"/>
    </source>
</evidence>
<feature type="transmembrane region" description="Helical" evidence="7">
    <location>
        <begin position="151"/>
        <end position="169"/>
    </location>
</feature>
<keyword evidence="4 7" id="KW-1133">Transmembrane helix</keyword>
<proteinExistence type="predicted"/>
<dbReference type="PANTHER" id="PTHR21421:SF29">
    <property type="entry name" value="GUSTATORY RECEPTOR 5A FOR TREHALOSE-RELATED"/>
    <property type="match status" value="1"/>
</dbReference>
<dbReference type="Pfam" id="PF08395">
    <property type="entry name" value="7tm_7"/>
    <property type="match status" value="1"/>
</dbReference>
<dbReference type="PANTHER" id="PTHR21421">
    <property type="entry name" value="GUSTATORY RECEPTOR"/>
    <property type="match status" value="1"/>
</dbReference>
<feature type="transmembrane region" description="Helical" evidence="7">
    <location>
        <begin position="76"/>
        <end position="96"/>
    </location>
</feature>
<evidence type="ECO:0000256" key="4">
    <source>
        <dbReference type="ARBA" id="ARBA00022989"/>
    </source>
</evidence>
<evidence type="ECO:0000256" key="7">
    <source>
        <dbReference type="SAM" id="Phobius"/>
    </source>
</evidence>
<name>A0AAV6UV62_9ARAC</name>
<evidence type="ECO:0000256" key="1">
    <source>
        <dbReference type="ARBA" id="ARBA00004651"/>
    </source>
</evidence>
<evidence type="ECO:0000313" key="9">
    <source>
        <dbReference type="Proteomes" id="UP000827092"/>
    </source>
</evidence>
<dbReference type="Proteomes" id="UP000827092">
    <property type="component" value="Unassembled WGS sequence"/>
</dbReference>
<gene>
    <name evidence="8" type="ORF">JTE90_016931</name>
</gene>
<evidence type="ECO:0000256" key="3">
    <source>
        <dbReference type="ARBA" id="ARBA00022692"/>
    </source>
</evidence>
<evidence type="ECO:0000256" key="5">
    <source>
        <dbReference type="ARBA" id="ARBA00023136"/>
    </source>
</evidence>
<organism evidence="8 9">
    <name type="scientific">Oedothorax gibbosus</name>
    <dbReference type="NCBI Taxonomy" id="931172"/>
    <lineage>
        <taxon>Eukaryota</taxon>
        <taxon>Metazoa</taxon>
        <taxon>Ecdysozoa</taxon>
        <taxon>Arthropoda</taxon>
        <taxon>Chelicerata</taxon>
        <taxon>Arachnida</taxon>
        <taxon>Araneae</taxon>
        <taxon>Araneomorphae</taxon>
        <taxon>Entelegynae</taxon>
        <taxon>Araneoidea</taxon>
        <taxon>Linyphiidae</taxon>
        <taxon>Erigoninae</taxon>
        <taxon>Oedothorax</taxon>
    </lineage>
</organism>
<protein>
    <recommendedName>
        <fullName evidence="10">Gustatory receptor</fullName>
    </recommendedName>
</protein>
<sequence length="170" mass="19547">MIKECGNIFVQKLTDEQSVAEFVKNYARIHRLVHKIEGSFSWQILFLTMSNFIELFQLFSVFLGFSVNQFVYKVELVASCLSSFSFFSIAIFASQVDSQDKVLRRATKEASFNLRVYEETRARGELLVKFMKSKEALSLSACGMFQLNRSVLFTSFGVLLTYNLLILQLN</sequence>
<dbReference type="EMBL" id="JAFNEN010000273">
    <property type="protein sequence ID" value="KAG8187385.1"/>
    <property type="molecule type" value="Genomic_DNA"/>
</dbReference>
<reference evidence="8 9" key="1">
    <citation type="journal article" date="2022" name="Nat. Ecol. Evol.">
        <title>A masculinizing supergene underlies an exaggerated male reproductive morph in a spider.</title>
        <authorList>
            <person name="Hendrickx F."/>
            <person name="De Corte Z."/>
            <person name="Sonet G."/>
            <person name="Van Belleghem S.M."/>
            <person name="Kostlbacher S."/>
            <person name="Vangestel C."/>
        </authorList>
    </citation>
    <scope>NUCLEOTIDE SEQUENCE [LARGE SCALE GENOMIC DNA]</scope>
    <source>
        <strain evidence="8">W744_W776</strain>
    </source>
</reference>
<dbReference type="InterPro" id="IPR013604">
    <property type="entry name" value="7TM_chemorcpt"/>
</dbReference>
<evidence type="ECO:0000256" key="6">
    <source>
        <dbReference type="ARBA" id="ARBA00023170"/>
    </source>
</evidence>
<feature type="transmembrane region" description="Helical" evidence="7">
    <location>
        <begin position="44"/>
        <end position="64"/>
    </location>
</feature>
<keyword evidence="3 7" id="KW-0812">Transmembrane</keyword>
<keyword evidence="2" id="KW-1003">Cell membrane</keyword>